<evidence type="ECO:0000256" key="5">
    <source>
        <dbReference type="SAM" id="Phobius"/>
    </source>
</evidence>
<keyword evidence="2 5" id="KW-0812">Transmembrane</keyword>
<evidence type="ECO:0000313" key="6">
    <source>
        <dbReference type="EMBL" id="VVC36429.1"/>
    </source>
</evidence>
<feature type="transmembrane region" description="Helical" evidence="5">
    <location>
        <begin position="30"/>
        <end position="54"/>
    </location>
</feature>
<feature type="transmembrane region" description="Helical" evidence="5">
    <location>
        <begin position="406"/>
        <end position="429"/>
    </location>
</feature>
<feature type="transmembrane region" description="Helical" evidence="5">
    <location>
        <begin position="213"/>
        <end position="232"/>
    </location>
</feature>
<feature type="transmembrane region" description="Helical" evidence="5">
    <location>
        <begin position="463"/>
        <end position="481"/>
    </location>
</feature>
<evidence type="ECO:0000256" key="1">
    <source>
        <dbReference type="ARBA" id="ARBA00004141"/>
    </source>
</evidence>
<evidence type="ECO:0000256" key="2">
    <source>
        <dbReference type="ARBA" id="ARBA00022692"/>
    </source>
</evidence>
<feature type="transmembrane region" description="Helical" evidence="5">
    <location>
        <begin position="329"/>
        <end position="350"/>
    </location>
</feature>
<dbReference type="AlphaFoldDB" id="A0A5E4N048"/>
<accession>A0A5E4N048</accession>
<dbReference type="Gene3D" id="1.20.1250.20">
    <property type="entry name" value="MFS general substrate transporter like domains"/>
    <property type="match status" value="2"/>
</dbReference>
<keyword evidence="7" id="KW-1185">Reference proteome</keyword>
<feature type="transmembrane region" description="Helical" evidence="5">
    <location>
        <begin position="255"/>
        <end position="279"/>
    </location>
</feature>
<dbReference type="Pfam" id="PF13000">
    <property type="entry name" value="Acatn"/>
    <property type="match status" value="3"/>
</dbReference>
<dbReference type="PANTHER" id="PTHR12778:SF9">
    <property type="entry name" value="ACETYL-COENZYME A TRANSPORTER 1"/>
    <property type="match status" value="1"/>
</dbReference>
<dbReference type="GO" id="GO:0035348">
    <property type="term" value="P:acetyl-CoA transmembrane transport"/>
    <property type="evidence" value="ECO:0007669"/>
    <property type="project" value="InterPro"/>
</dbReference>
<keyword evidence="4 5" id="KW-0472">Membrane</keyword>
<dbReference type="OrthoDB" id="6415790at2759"/>
<proteinExistence type="predicted"/>
<evidence type="ECO:0000256" key="4">
    <source>
        <dbReference type="ARBA" id="ARBA00023136"/>
    </source>
</evidence>
<protein>
    <submittedName>
        <fullName evidence="6">Major facilitator superfamily domain,Acetyl-coenzyme A transporter 1</fullName>
    </submittedName>
</protein>
<dbReference type="GO" id="GO:0016020">
    <property type="term" value="C:membrane"/>
    <property type="evidence" value="ECO:0007669"/>
    <property type="project" value="UniProtKB-SubCell"/>
</dbReference>
<feature type="transmembrane region" description="Helical" evidence="5">
    <location>
        <begin position="366"/>
        <end position="394"/>
    </location>
</feature>
<feature type="transmembrane region" description="Helical" evidence="5">
    <location>
        <begin position="99"/>
        <end position="116"/>
    </location>
</feature>
<feature type="transmembrane region" description="Helical" evidence="5">
    <location>
        <begin position="166"/>
        <end position="189"/>
    </location>
</feature>
<keyword evidence="3 5" id="KW-1133">Transmembrane helix</keyword>
<sequence length="514" mass="58169">MVDPREHEQQTHSLRDDSVKQNLKGDWLNFFLLLLLYTMQGLPLGISMVLPITLQSKNNTTYHEQALLSFTNLPFSFKLLLAPLVDAIYVQKLGRRKSWLIPVQYILGATLVYTATNIDELLPETGKANIIVLTFVFFIINLLAATQDITVDGWALTMLKRKNVGYASTCNSAGQTAGVLIGSTVPILLTSEKFCNEYLRAIPGIGGIVTMKWILYSLGVLFVLITTLIAIFKKEKDIKLEDNNLKLNIVQTYKLMWDILMLPSIQIFVLALLTIKIGFATTDVTTLKLIDAGVSKENITITNTVLMGVNIIITLIASKYTTGKKSMIILVKSFLIRLTLNIPFAIFVFYTPQWMEYNRTENISMYYLYATFIILLSMQQVVSNIMFVCTMAVFSQKSDPRFGSTYMTLLNTFANLGNMLSNATAFGIIDILTFKRSSFDPENKLPMLNCLKKNKGDCEVDGYYIEVALFSILGIVWYVIFKNILKNLQYRSISHWTVNVNRRNPTTENSYSLE</sequence>
<dbReference type="InterPro" id="IPR036259">
    <property type="entry name" value="MFS_trans_sf"/>
</dbReference>
<dbReference type="Proteomes" id="UP000325440">
    <property type="component" value="Unassembled WGS sequence"/>
</dbReference>
<gene>
    <name evidence="6" type="ORF">CINCED_3A018142</name>
</gene>
<dbReference type="PANTHER" id="PTHR12778">
    <property type="entry name" value="SOLUTE CARRIER FAMILY 33 ACETYL-COA TRANSPORTER -RELATED"/>
    <property type="match status" value="1"/>
</dbReference>
<dbReference type="InterPro" id="IPR024371">
    <property type="entry name" value="AcetylCoA_trans_1-like"/>
</dbReference>
<evidence type="ECO:0000256" key="3">
    <source>
        <dbReference type="ARBA" id="ARBA00022989"/>
    </source>
</evidence>
<dbReference type="EMBL" id="CABPRJ010001433">
    <property type="protein sequence ID" value="VVC36429.1"/>
    <property type="molecule type" value="Genomic_DNA"/>
</dbReference>
<feature type="transmembrane region" description="Helical" evidence="5">
    <location>
        <begin position="128"/>
        <end position="145"/>
    </location>
</feature>
<comment type="subcellular location">
    <subcellularLocation>
        <location evidence="1">Membrane</location>
        <topology evidence="1">Multi-pass membrane protein</topology>
    </subcellularLocation>
</comment>
<dbReference type="SUPFAM" id="SSF103473">
    <property type="entry name" value="MFS general substrate transporter"/>
    <property type="match status" value="1"/>
</dbReference>
<dbReference type="GO" id="GO:0008521">
    <property type="term" value="F:acetyl-CoA transmembrane transporter activity"/>
    <property type="evidence" value="ECO:0007669"/>
    <property type="project" value="InterPro"/>
</dbReference>
<feature type="transmembrane region" description="Helical" evidence="5">
    <location>
        <begin position="299"/>
        <end position="317"/>
    </location>
</feature>
<evidence type="ECO:0000313" key="7">
    <source>
        <dbReference type="Proteomes" id="UP000325440"/>
    </source>
</evidence>
<name>A0A5E4N048_9HEMI</name>
<organism evidence="6 7">
    <name type="scientific">Cinara cedri</name>
    <dbReference type="NCBI Taxonomy" id="506608"/>
    <lineage>
        <taxon>Eukaryota</taxon>
        <taxon>Metazoa</taxon>
        <taxon>Ecdysozoa</taxon>
        <taxon>Arthropoda</taxon>
        <taxon>Hexapoda</taxon>
        <taxon>Insecta</taxon>
        <taxon>Pterygota</taxon>
        <taxon>Neoptera</taxon>
        <taxon>Paraneoptera</taxon>
        <taxon>Hemiptera</taxon>
        <taxon>Sternorrhyncha</taxon>
        <taxon>Aphidomorpha</taxon>
        <taxon>Aphidoidea</taxon>
        <taxon>Aphididae</taxon>
        <taxon>Lachninae</taxon>
        <taxon>Cinara</taxon>
    </lineage>
</organism>
<dbReference type="InterPro" id="IPR004752">
    <property type="entry name" value="AmpG_permease/AT-1"/>
</dbReference>
<reference evidence="6 7" key="1">
    <citation type="submission" date="2019-08" db="EMBL/GenBank/DDBJ databases">
        <authorList>
            <person name="Alioto T."/>
            <person name="Alioto T."/>
            <person name="Gomez Garrido J."/>
        </authorList>
    </citation>
    <scope>NUCLEOTIDE SEQUENCE [LARGE SCALE GENOMIC DNA]</scope>
</reference>